<dbReference type="Proteomes" id="UP000663444">
    <property type="component" value="Chromosome"/>
</dbReference>
<evidence type="ECO:0000313" key="3">
    <source>
        <dbReference type="Proteomes" id="UP000663444"/>
    </source>
</evidence>
<keyword evidence="1" id="KW-0812">Transmembrane</keyword>
<dbReference type="RefSeq" id="WP_203388618.1">
    <property type="nucleotide sequence ID" value="NZ_CP064781.1"/>
</dbReference>
<feature type="transmembrane region" description="Helical" evidence="1">
    <location>
        <begin position="24"/>
        <end position="43"/>
    </location>
</feature>
<keyword evidence="1" id="KW-1133">Transmembrane helix</keyword>
<organism evidence="2 3">
    <name type="scientific">Azospira restricta</name>
    <dbReference type="NCBI Taxonomy" id="404405"/>
    <lineage>
        <taxon>Bacteria</taxon>
        <taxon>Pseudomonadati</taxon>
        <taxon>Pseudomonadota</taxon>
        <taxon>Betaproteobacteria</taxon>
        <taxon>Rhodocyclales</taxon>
        <taxon>Rhodocyclaceae</taxon>
        <taxon>Azospira</taxon>
    </lineage>
</organism>
<proteinExistence type="predicted"/>
<sequence>MKAWPAQLQKLGQRFDARAPRERALLAAAAVGGIVLLGNALLIDPPLLRSRQLHRQTVQQVEEAKALAAQSGALQAQLAADPDAARKAEIARLQAALAGVEAELKALEDNFVPPEQMNGLLEQLLGSHSRLRLLSLKSLPPVNLAEAKKADTPTPAATDNRLGLYKHGVEIRLEGGYADLYAWLRQLEGAQRKLLWGDARLTVVEHPRAVLTLTVYTLSTDKTWLAI</sequence>
<protein>
    <submittedName>
        <fullName evidence="2">Type II secretion system protein M</fullName>
    </submittedName>
</protein>
<gene>
    <name evidence="2" type="ORF">IWH25_07075</name>
</gene>
<dbReference type="KEGG" id="ares:IWH25_07075"/>
<dbReference type="EMBL" id="CP064781">
    <property type="protein sequence ID" value="QRJ65095.1"/>
    <property type="molecule type" value="Genomic_DNA"/>
</dbReference>
<evidence type="ECO:0000313" key="2">
    <source>
        <dbReference type="EMBL" id="QRJ65095.1"/>
    </source>
</evidence>
<reference evidence="2" key="1">
    <citation type="submission" date="2020-11" db="EMBL/GenBank/DDBJ databases">
        <title>Azospira restricta DSM 18626 genome sequence.</title>
        <authorList>
            <person name="Moe W.M."/>
        </authorList>
    </citation>
    <scope>NUCLEOTIDE SEQUENCE</scope>
    <source>
        <strain evidence="2">DSM 18626</strain>
    </source>
</reference>
<accession>A0A974SRD1</accession>
<dbReference type="AlphaFoldDB" id="A0A974SRD1"/>
<keyword evidence="3" id="KW-1185">Reference proteome</keyword>
<name>A0A974SRD1_9RHOO</name>
<keyword evidence="1" id="KW-0472">Membrane</keyword>
<evidence type="ECO:0000256" key="1">
    <source>
        <dbReference type="SAM" id="Phobius"/>
    </source>
</evidence>